<protein>
    <recommendedName>
        <fullName evidence="3">GATA-type domain-containing protein</fullName>
    </recommendedName>
</protein>
<evidence type="ECO:0000256" key="1">
    <source>
        <dbReference type="PROSITE-ProRule" id="PRU00094"/>
    </source>
</evidence>
<evidence type="ECO:0000256" key="2">
    <source>
        <dbReference type="SAM" id="MobiDB-lite"/>
    </source>
</evidence>
<evidence type="ECO:0000313" key="4">
    <source>
        <dbReference type="EMBL" id="JAC78124.1"/>
    </source>
</evidence>
<feature type="compositionally biased region" description="Basic and acidic residues" evidence="2">
    <location>
        <begin position="70"/>
        <end position="79"/>
    </location>
</feature>
<feature type="region of interest" description="Disordered" evidence="2">
    <location>
        <begin position="110"/>
        <end position="136"/>
    </location>
</feature>
<feature type="non-terminal residue" evidence="4">
    <location>
        <position position="1"/>
    </location>
</feature>
<dbReference type="Pfam" id="PF00320">
    <property type="entry name" value="GATA"/>
    <property type="match status" value="1"/>
</dbReference>
<dbReference type="Gene3D" id="3.30.50.10">
    <property type="entry name" value="Erythroid Transcription Factor GATA-1, subunit A"/>
    <property type="match status" value="1"/>
</dbReference>
<keyword evidence="1" id="KW-0862">Zinc</keyword>
<gene>
    <name evidence="4" type="ORF">TSPGSL018_15983</name>
</gene>
<dbReference type="AlphaFoldDB" id="A0A061S584"/>
<keyword evidence="1" id="KW-0479">Metal-binding</keyword>
<feature type="domain" description="GATA-type" evidence="3">
    <location>
        <begin position="26"/>
        <end position="52"/>
    </location>
</feature>
<sequence length="178" mass="18918">RATPPPPRPRRLRLQRCASVAGRGPCDHCGVQESPQWRKGPKCKPVLCNACGTRFLRTRSLGKQSTRCSKAPEDSKTTDEGAAVGGGDEEDVQESAVSCALKAEAVEDKPRAAAACEQSAPGRETADDAAPAAEHAPTSWLEALLAQQKLPRPWARCPRCSACSRVAAAASPRTFSRS</sequence>
<feature type="region of interest" description="Disordered" evidence="2">
    <location>
        <begin position="61"/>
        <end position="90"/>
    </location>
</feature>
<proteinExistence type="predicted"/>
<accession>A0A061S584</accession>
<dbReference type="GO" id="GO:0008270">
    <property type="term" value="F:zinc ion binding"/>
    <property type="evidence" value="ECO:0007669"/>
    <property type="project" value="UniProtKB-KW"/>
</dbReference>
<dbReference type="InterPro" id="IPR013088">
    <property type="entry name" value="Znf_NHR/GATA"/>
</dbReference>
<dbReference type="GO" id="GO:0043565">
    <property type="term" value="F:sequence-specific DNA binding"/>
    <property type="evidence" value="ECO:0007669"/>
    <property type="project" value="InterPro"/>
</dbReference>
<dbReference type="PROSITE" id="PS50114">
    <property type="entry name" value="GATA_ZN_FINGER_2"/>
    <property type="match status" value="1"/>
</dbReference>
<evidence type="ECO:0000259" key="3">
    <source>
        <dbReference type="PROSITE" id="PS50114"/>
    </source>
</evidence>
<dbReference type="InterPro" id="IPR000679">
    <property type="entry name" value="Znf_GATA"/>
</dbReference>
<dbReference type="GO" id="GO:0006355">
    <property type="term" value="P:regulation of DNA-templated transcription"/>
    <property type="evidence" value="ECO:0007669"/>
    <property type="project" value="InterPro"/>
</dbReference>
<dbReference type="SUPFAM" id="SSF57716">
    <property type="entry name" value="Glucocorticoid receptor-like (DNA-binding domain)"/>
    <property type="match status" value="1"/>
</dbReference>
<keyword evidence="1" id="KW-0863">Zinc-finger</keyword>
<organism evidence="4">
    <name type="scientific">Tetraselmis sp. GSL018</name>
    <dbReference type="NCBI Taxonomy" id="582737"/>
    <lineage>
        <taxon>Eukaryota</taxon>
        <taxon>Viridiplantae</taxon>
        <taxon>Chlorophyta</taxon>
        <taxon>core chlorophytes</taxon>
        <taxon>Chlorodendrophyceae</taxon>
        <taxon>Chlorodendrales</taxon>
        <taxon>Chlorodendraceae</taxon>
        <taxon>Tetraselmis</taxon>
    </lineage>
</organism>
<dbReference type="CDD" id="cd00202">
    <property type="entry name" value="ZnF_GATA"/>
    <property type="match status" value="1"/>
</dbReference>
<dbReference type="SMART" id="SM00401">
    <property type="entry name" value="ZnF_GATA"/>
    <property type="match status" value="1"/>
</dbReference>
<dbReference type="EMBL" id="GBEZ01007332">
    <property type="protein sequence ID" value="JAC78124.1"/>
    <property type="molecule type" value="Transcribed_RNA"/>
</dbReference>
<name>A0A061S584_9CHLO</name>
<reference evidence="4" key="1">
    <citation type="submission" date="2014-05" db="EMBL/GenBank/DDBJ databases">
        <title>The transcriptome of the halophilic microalga Tetraselmis sp. GSL018 isolated from the Great Salt Lake, Utah.</title>
        <authorList>
            <person name="Jinkerson R.E."/>
            <person name="D'Adamo S."/>
            <person name="Posewitz M.C."/>
        </authorList>
    </citation>
    <scope>NUCLEOTIDE SEQUENCE</scope>
    <source>
        <strain evidence="4">GSL018</strain>
    </source>
</reference>